<organism evidence="2 3">
    <name type="scientific">Hericium alpestre</name>
    <dbReference type="NCBI Taxonomy" id="135208"/>
    <lineage>
        <taxon>Eukaryota</taxon>
        <taxon>Fungi</taxon>
        <taxon>Dikarya</taxon>
        <taxon>Basidiomycota</taxon>
        <taxon>Agaricomycotina</taxon>
        <taxon>Agaricomycetes</taxon>
        <taxon>Russulales</taxon>
        <taxon>Hericiaceae</taxon>
        <taxon>Hericium</taxon>
    </lineage>
</organism>
<protein>
    <submittedName>
        <fullName evidence="2">Uncharacterized protein</fullName>
    </submittedName>
</protein>
<gene>
    <name evidence="2" type="ORF">EWM64_g4745</name>
</gene>
<reference evidence="2 3" key="1">
    <citation type="submission" date="2019-02" db="EMBL/GenBank/DDBJ databases">
        <title>Genome sequencing of the rare red list fungi Hericium alpestre (H. flagellum).</title>
        <authorList>
            <person name="Buettner E."/>
            <person name="Kellner H."/>
        </authorList>
    </citation>
    <scope>NUCLEOTIDE SEQUENCE [LARGE SCALE GENOMIC DNA]</scope>
    <source>
        <strain evidence="2 3">DSM 108284</strain>
    </source>
</reference>
<evidence type="ECO:0000256" key="1">
    <source>
        <dbReference type="SAM" id="MobiDB-lite"/>
    </source>
</evidence>
<sequence>MAGSGKARAGNAAKPPVRKSRLASLGKPPGHVPFIIGHRLEFCKHHVSGWQEAAASDPPKTGLFYDKTANAYLQEIGYDFDVDSANHIIPLSTAPKEPVDGDQDEEGSEGENEPEGDQPMPARAGPSTGLDTEAVAERNSAKWKALRLALGHWFRNNGNGPGKKQSHSALGKRLDAMVDMAPEKPRRAHADQLFSSKYYDLLVKDRFDTHFQTVASAWQTAQAIPQAPNVGGLPSDDQLAVLAGVTFEGDDLFQAVYNGWRQSFAKKGGKLVEVTLRAAFTRAVYSSQLDDFKEGLKQELDDVYGKAMETYRQLLESADGEKTPEYYHEMQSKAAYFLYPFAEHASKKLGLNVSIMVYGPISARGGAIGVKSVHVGSTNDAMSLEWMDADPEAYQAMVNSMKAFGNRCFTKEDRAARAFSAIAPGPSMDREMEEEASGPTGASDKGQDAASLHPRPASTGADGRLPLPSFSITRPSRTASQPAPPVAPSVNVPSRRFISAPTAGFITQLNHPAASQQVPIDPRLQAQPASASRYPLDDEPDGLRTPPSSPLIPDDEPLVGPSFPNMQANPQAQPYVRRLLPSPSNRTSRQLDEHVWAMLEDKREEEWNALHGIREHEPSESDNPFVSMDLTPMTPARTKAREAPA</sequence>
<evidence type="ECO:0000313" key="2">
    <source>
        <dbReference type="EMBL" id="TFY79266.1"/>
    </source>
</evidence>
<dbReference type="EMBL" id="SFCI01000530">
    <property type="protein sequence ID" value="TFY79266.1"/>
    <property type="molecule type" value="Genomic_DNA"/>
</dbReference>
<feature type="region of interest" description="Disordered" evidence="1">
    <location>
        <begin position="91"/>
        <end position="136"/>
    </location>
</feature>
<name>A0A4Y9ZWK3_9AGAM</name>
<dbReference type="AlphaFoldDB" id="A0A4Y9ZWK3"/>
<dbReference type="OrthoDB" id="2980832at2759"/>
<feature type="region of interest" description="Disordered" evidence="1">
    <location>
        <begin position="526"/>
        <end position="550"/>
    </location>
</feature>
<feature type="region of interest" description="Disordered" evidence="1">
    <location>
        <begin position="421"/>
        <end position="492"/>
    </location>
</feature>
<feature type="compositionally biased region" description="Acidic residues" evidence="1">
    <location>
        <begin position="100"/>
        <end position="116"/>
    </location>
</feature>
<comment type="caution">
    <text evidence="2">The sequence shown here is derived from an EMBL/GenBank/DDBJ whole genome shotgun (WGS) entry which is preliminary data.</text>
</comment>
<proteinExistence type="predicted"/>
<keyword evidence="3" id="KW-1185">Reference proteome</keyword>
<feature type="region of interest" description="Disordered" evidence="1">
    <location>
        <begin position="613"/>
        <end position="645"/>
    </location>
</feature>
<feature type="region of interest" description="Disordered" evidence="1">
    <location>
        <begin position="1"/>
        <end position="26"/>
    </location>
</feature>
<accession>A0A4Y9ZWK3</accession>
<evidence type="ECO:0000313" key="3">
    <source>
        <dbReference type="Proteomes" id="UP000298061"/>
    </source>
</evidence>
<dbReference type="Proteomes" id="UP000298061">
    <property type="component" value="Unassembled WGS sequence"/>
</dbReference>